<keyword evidence="3" id="KW-1185">Reference proteome</keyword>
<dbReference type="OrthoDB" id="5297107at2"/>
<proteinExistence type="predicted"/>
<protein>
    <submittedName>
        <fullName evidence="2">SlyX protein</fullName>
    </submittedName>
</protein>
<comment type="caution">
    <text evidence="2">The sequence shown here is derived from an EMBL/GenBank/DDBJ whole genome shotgun (WGS) entry which is preliminary data.</text>
</comment>
<dbReference type="Proteomes" id="UP000220246">
    <property type="component" value="Unassembled WGS sequence"/>
</dbReference>
<dbReference type="Gene3D" id="1.20.5.300">
    <property type="match status" value="1"/>
</dbReference>
<feature type="compositionally biased region" description="Basic and acidic residues" evidence="1">
    <location>
        <begin position="69"/>
        <end position="78"/>
    </location>
</feature>
<dbReference type="STRING" id="1219032.GCA_001515545_00434"/>
<dbReference type="AlphaFoldDB" id="A0A2A7UX21"/>
<dbReference type="RefSeq" id="WP_066532991.1">
    <property type="nucleotide sequence ID" value="NZ_DALZQJ010000013.1"/>
</dbReference>
<name>A0A2A7UX21_COMTR</name>
<evidence type="ECO:0000313" key="3">
    <source>
        <dbReference type="Proteomes" id="UP000220246"/>
    </source>
</evidence>
<dbReference type="PANTHER" id="PTHR36508:SF1">
    <property type="entry name" value="PROTEIN SLYX"/>
    <property type="match status" value="1"/>
</dbReference>
<dbReference type="EMBL" id="PDEA01000001">
    <property type="protein sequence ID" value="PEH89794.1"/>
    <property type="molecule type" value="Genomic_DNA"/>
</dbReference>
<gene>
    <name evidence="2" type="ORF">CRM82_15345</name>
</gene>
<reference evidence="3" key="1">
    <citation type="submission" date="2017-09" db="EMBL/GenBank/DDBJ databases">
        <title>FDA dAtabase for Regulatory Grade micrObial Sequences (FDA-ARGOS): Supporting development and validation of Infectious Disease Dx tests.</title>
        <authorList>
            <person name="Minogue T."/>
            <person name="Wolcott M."/>
            <person name="Wasieloski L."/>
            <person name="Aguilar W."/>
            <person name="Moore D."/>
            <person name="Tallon L."/>
            <person name="Sadzewicz L."/>
            <person name="Ott S."/>
            <person name="Zhao X."/>
            <person name="Nagaraj S."/>
            <person name="Vavikolanu K."/>
            <person name="Aluvathingal J."/>
            <person name="Nadendla S."/>
            <person name="Sichtig H."/>
        </authorList>
    </citation>
    <scope>NUCLEOTIDE SEQUENCE [LARGE SCALE GENOMIC DNA]</scope>
    <source>
        <strain evidence="3">FDAARGOS_394</strain>
    </source>
</reference>
<dbReference type="Pfam" id="PF04102">
    <property type="entry name" value="SlyX"/>
    <property type="match status" value="1"/>
</dbReference>
<accession>A0A2A7UX21</accession>
<evidence type="ECO:0000256" key="1">
    <source>
        <dbReference type="SAM" id="MobiDB-lite"/>
    </source>
</evidence>
<dbReference type="PANTHER" id="PTHR36508">
    <property type="entry name" value="PROTEIN SLYX"/>
    <property type="match status" value="1"/>
</dbReference>
<feature type="region of interest" description="Disordered" evidence="1">
    <location>
        <begin position="59"/>
        <end position="78"/>
    </location>
</feature>
<organism evidence="2 3">
    <name type="scientific">Comamonas terrigena</name>
    <dbReference type="NCBI Taxonomy" id="32013"/>
    <lineage>
        <taxon>Bacteria</taxon>
        <taxon>Pseudomonadati</taxon>
        <taxon>Pseudomonadota</taxon>
        <taxon>Betaproteobacteria</taxon>
        <taxon>Burkholderiales</taxon>
        <taxon>Comamonadaceae</taxon>
        <taxon>Comamonas</taxon>
    </lineage>
</organism>
<evidence type="ECO:0000313" key="2">
    <source>
        <dbReference type="EMBL" id="PEH89794.1"/>
    </source>
</evidence>
<dbReference type="InterPro" id="IPR007236">
    <property type="entry name" value="SlyX"/>
</dbReference>
<sequence>MPEQDHNAQEAQDGRLMELEIKLSYMEDLVEQLNVSVYRQQQAIDVLVEEVRNLRRQTAPAEGATHMANLRDELPPHY</sequence>
<dbReference type="GeneID" id="80801997"/>